<keyword evidence="3" id="KW-1185">Reference proteome</keyword>
<dbReference type="Pfam" id="PF02627">
    <property type="entry name" value="CMD"/>
    <property type="match status" value="1"/>
</dbReference>
<dbReference type="EMBL" id="JXBZ01000005">
    <property type="protein sequence ID" value="KJY49082.1"/>
    <property type="molecule type" value="Genomic_DNA"/>
</dbReference>
<organism evidence="2 3">
    <name type="scientific">Bombilactobacillus mellis</name>
    <dbReference type="NCBI Taxonomy" id="1218508"/>
    <lineage>
        <taxon>Bacteria</taxon>
        <taxon>Bacillati</taxon>
        <taxon>Bacillota</taxon>
        <taxon>Bacilli</taxon>
        <taxon>Lactobacillales</taxon>
        <taxon>Lactobacillaceae</taxon>
        <taxon>Bombilactobacillus</taxon>
    </lineage>
</organism>
<evidence type="ECO:0000313" key="3">
    <source>
        <dbReference type="Proteomes" id="UP000033695"/>
    </source>
</evidence>
<comment type="caution">
    <text evidence="2">The sequence shown here is derived from an EMBL/GenBank/DDBJ whole genome shotgun (WGS) entry which is preliminary data.</text>
</comment>
<feature type="domain" description="Carboxymuconolactone decarboxylase-like" evidence="1">
    <location>
        <begin position="23"/>
        <end position="104"/>
    </location>
</feature>
<dbReference type="Gene3D" id="1.20.1290.10">
    <property type="entry name" value="AhpD-like"/>
    <property type="match status" value="1"/>
</dbReference>
<dbReference type="STRING" id="1218508.JG29_05240"/>
<gene>
    <name evidence="2" type="ORF">JG29_05240</name>
</gene>
<dbReference type="RefSeq" id="WP_045922388.1">
    <property type="nucleotide sequence ID" value="NZ_JBHTHW010000003.1"/>
</dbReference>
<dbReference type="InterPro" id="IPR029032">
    <property type="entry name" value="AhpD-like"/>
</dbReference>
<dbReference type="OrthoDB" id="9806086at2"/>
<dbReference type="AlphaFoldDB" id="A0A0F4KQY8"/>
<protein>
    <recommendedName>
        <fullName evidence="1">Carboxymuconolactone decarboxylase-like domain-containing protein</fullName>
    </recommendedName>
</protein>
<dbReference type="PANTHER" id="PTHR33930:SF2">
    <property type="entry name" value="BLR3452 PROTEIN"/>
    <property type="match status" value="1"/>
</dbReference>
<name>A0A0F4KQY8_9LACO</name>
<dbReference type="Proteomes" id="UP000033695">
    <property type="component" value="Unassembled WGS sequence"/>
</dbReference>
<dbReference type="NCBIfam" id="TIGR00778">
    <property type="entry name" value="ahpD_dom"/>
    <property type="match status" value="1"/>
</dbReference>
<reference evidence="2 3" key="1">
    <citation type="submission" date="2014-12" db="EMBL/GenBank/DDBJ databases">
        <title>Comparative genomics of the lactic acid bacteria isolated from the honey bee gut.</title>
        <authorList>
            <person name="Ellegaard K.M."/>
            <person name="Tamarit D."/>
            <person name="Javelind E."/>
            <person name="Olofsson T."/>
            <person name="Andersson S.G."/>
            <person name="Vasquez A."/>
        </authorList>
    </citation>
    <scope>NUCLEOTIDE SEQUENCE [LARGE SCALE GENOMIC DNA]</scope>
    <source>
        <strain evidence="2 3">Hon2</strain>
    </source>
</reference>
<dbReference type="InterPro" id="IPR004675">
    <property type="entry name" value="AhpD_core"/>
</dbReference>
<dbReference type="SUPFAM" id="SSF69118">
    <property type="entry name" value="AhpD-like"/>
    <property type="match status" value="1"/>
</dbReference>
<dbReference type="PANTHER" id="PTHR33930">
    <property type="entry name" value="ALKYL HYDROPEROXIDE REDUCTASE AHPD"/>
    <property type="match status" value="1"/>
</dbReference>
<sequence>MTDYGEKYEQSNQEAAILRQQSPEEMKAFSGLLKTTMREGALDVKTKEMIALGIAIADRCEGCIMAHVRNNLKNGVTLEQLAEVVDVAILMGGGPSTVYGAKALAFAKYLQDQEQ</sequence>
<accession>A0A0F4KQY8</accession>
<evidence type="ECO:0000313" key="2">
    <source>
        <dbReference type="EMBL" id="KJY49082.1"/>
    </source>
</evidence>
<dbReference type="InterPro" id="IPR003779">
    <property type="entry name" value="CMD-like"/>
</dbReference>
<evidence type="ECO:0000259" key="1">
    <source>
        <dbReference type="Pfam" id="PF02627"/>
    </source>
</evidence>
<dbReference type="PATRIC" id="fig|1218508.4.peg.535"/>
<dbReference type="HOGENOM" id="CLU_137228_2_1_9"/>
<dbReference type="GO" id="GO:0051920">
    <property type="term" value="F:peroxiredoxin activity"/>
    <property type="evidence" value="ECO:0007669"/>
    <property type="project" value="InterPro"/>
</dbReference>
<proteinExistence type="predicted"/>